<proteinExistence type="predicted"/>
<evidence type="ECO:0000259" key="2">
    <source>
        <dbReference type="Pfam" id="PF03061"/>
    </source>
</evidence>
<dbReference type="Proteomes" id="UP000245263">
    <property type="component" value="Chromosome 1"/>
</dbReference>
<sequence length="178" mass="20316">MSLDGDQSVSKFSHILFYEEIMEILELAKNVIPKDIFKFKGGSDLIENVQFLIEQCHPAATKMKVLSLEADFSSATIPYAMENRALHGLMHGGCYFTVGDTLTAIMCMFHMKKETEIMVTTNASIRYLRPIKRDTVKAKVRLTKKNGNHLDFTCDFFNEENKRAAQAKYSYVLTEIQN</sequence>
<reference evidence="3 4" key="1">
    <citation type="submission" date="2021-08" db="EMBL/GenBank/DDBJ databases">
        <title>Complete genome sequence of Leptospira kobayashii strain E30.</title>
        <authorList>
            <person name="Nakao R."/>
            <person name="Nakamura S."/>
            <person name="Masuzawa T."/>
            <person name="Koizumi N."/>
        </authorList>
    </citation>
    <scope>NUCLEOTIDE SEQUENCE [LARGE SCALE GENOMIC DNA]</scope>
    <source>
        <strain evidence="3 4">E30</strain>
    </source>
</reference>
<name>A0ABM7UIN8_9LEPT</name>
<evidence type="ECO:0000313" key="3">
    <source>
        <dbReference type="EMBL" id="BDA78626.1"/>
    </source>
</evidence>
<protein>
    <recommendedName>
        <fullName evidence="2">Thioesterase domain-containing protein</fullName>
    </recommendedName>
</protein>
<dbReference type="Gene3D" id="3.10.129.10">
    <property type="entry name" value="Hotdog Thioesterase"/>
    <property type="match status" value="1"/>
</dbReference>
<feature type="domain" description="Thioesterase" evidence="2">
    <location>
        <begin position="87"/>
        <end position="164"/>
    </location>
</feature>
<dbReference type="SUPFAM" id="SSF54637">
    <property type="entry name" value="Thioesterase/thiol ester dehydrase-isomerase"/>
    <property type="match status" value="1"/>
</dbReference>
<dbReference type="NCBIfam" id="TIGR00369">
    <property type="entry name" value="unchar_dom_1"/>
    <property type="match status" value="1"/>
</dbReference>
<dbReference type="EMBL" id="AP025028">
    <property type="protein sequence ID" value="BDA78626.1"/>
    <property type="molecule type" value="Genomic_DNA"/>
</dbReference>
<accession>A0ABM7UIN8</accession>
<keyword evidence="4" id="KW-1185">Reference proteome</keyword>
<gene>
    <name evidence="3" type="ORF">LPTSP3_g15560</name>
</gene>
<dbReference type="Pfam" id="PF03061">
    <property type="entry name" value="4HBT"/>
    <property type="match status" value="1"/>
</dbReference>
<keyword evidence="1" id="KW-0378">Hydrolase</keyword>
<dbReference type="InterPro" id="IPR003736">
    <property type="entry name" value="PAAI_dom"/>
</dbReference>
<dbReference type="InterPro" id="IPR006683">
    <property type="entry name" value="Thioestr_dom"/>
</dbReference>
<dbReference type="InterPro" id="IPR029069">
    <property type="entry name" value="HotDog_dom_sf"/>
</dbReference>
<evidence type="ECO:0000313" key="4">
    <source>
        <dbReference type="Proteomes" id="UP000245263"/>
    </source>
</evidence>
<organism evidence="3 4">
    <name type="scientific">Leptospira kobayashii</name>
    <dbReference type="NCBI Taxonomy" id="1917830"/>
    <lineage>
        <taxon>Bacteria</taxon>
        <taxon>Pseudomonadati</taxon>
        <taxon>Spirochaetota</taxon>
        <taxon>Spirochaetia</taxon>
        <taxon>Leptospirales</taxon>
        <taxon>Leptospiraceae</taxon>
        <taxon>Leptospira</taxon>
    </lineage>
</organism>
<dbReference type="CDD" id="cd03443">
    <property type="entry name" value="PaaI_thioesterase"/>
    <property type="match status" value="1"/>
</dbReference>
<evidence type="ECO:0000256" key="1">
    <source>
        <dbReference type="ARBA" id="ARBA00022801"/>
    </source>
</evidence>